<sequence length="203" mass="22978">MHVTEKIKVISGKSVKPITDKHKQVIDKLELMLEKGIPDLTMSELAAKLKVSLRTLYEIAPSKDHLIRMTVNRILMKLGKEALDKIAEINSPLEKLKKYLQHVNQAVGPRFKVYLQNLGNNIQSKEMIDYHEDYIISYTKELLDDAIAQKEIKTIDVQAFALLLGGIGRDFAKDVNVEKLSDSPEKSANSITEIILNGIRLEK</sequence>
<reference evidence="3" key="1">
    <citation type="submission" date="2020-10" db="EMBL/GenBank/DDBJ databases">
        <title>Microbiome of the Black Sea water column analyzed by genome centric metagenomics.</title>
        <authorList>
            <person name="Cabello-Yeves P.J."/>
            <person name="Callieri C."/>
            <person name="Picazo A."/>
            <person name="Mehrshad M."/>
            <person name="Haro-Moreno J.M."/>
            <person name="Roda-Garcia J."/>
            <person name="Dzembekova N."/>
            <person name="Slabakova V."/>
            <person name="Slabakova N."/>
            <person name="Moncheva S."/>
            <person name="Rodriguez-Valera F."/>
        </authorList>
    </citation>
    <scope>NUCLEOTIDE SEQUENCE</scope>
    <source>
        <strain evidence="3">BS30m-G43</strain>
    </source>
</reference>
<dbReference type="InterPro" id="IPR009057">
    <property type="entry name" value="Homeodomain-like_sf"/>
</dbReference>
<evidence type="ECO:0000259" key="2">
    <source>
        <dbReference type="Pfam" id="PF00440"/>
    </source>
</evidence>
<keyword evidence="1" id="KW-0238">DNA-binding</keyword>
<dbReference type="Proteomes" id="UP000705230">
    <property type="component" value="Unassembled WGS sequence"/>
</dbReference>
<proteinExistence type="predicted"/>
<gene>
    <name evidence="3" type="ORF">ISR29_05365</name>
</gene>
<feature type="domain" description="HTH tetR-type" evidence="2">
    <location>
        <begin position="30"/>
        <end position="67"/>
    </location>
</feature>
<dbReference type="InterPro" id="IPR001647">
    <property type="entry name" value="HTH_TetR"/>
</dbReference>
<evidence type="ECO:0000313" key="3">
    <source>
        <dbReference type="EMBL" id="MBL6903613.1"/>
    </source>
</evidence>
<evidence type="ECO:0000313" key="4">
    <source>
        <dbReference type="Proteomes" id="UP000705230"/>
    </source>
</evidence>
<dbReference type="GO" id="GO:0003677">
    <property type="term" value="F:DNA binding"/>
    <property type="evidence" value="ECO:0007669"/>
    <property type="project" value="UniProtKB-KW"/>
</dbReference>
<accession>A0A937M2T5</accession>
<dbReference type="Gene3D" id="1.10.10.60">
    <property type="entry name" value="Homeodomain-like"/>
    <property type="match status" value="1"/>
</dbReference>
<dbReference type="EMBL" id="JADHSG010000008">
    <property type="protein sequence ID" value="MBL6903613.1"/>
    <property type="molecule type" value="Genomic_DNA"/>
</dbReference>
<dbReference type="AlphaFoldDB" id="A0A937M2T5"/>
<dbReference type="Pfam" id="PF00440">
    <property type="entry name" value="TetR_N"/>
    <property type="match status" value="1"/>
</dbReference>
<organism evidence="3 4">
    <name type="scientific">SAR86 cluster bacterium</name>
    <dbReference type="NCBI Taxonomy" id="2030880"/>
    <lineage>
        <taxon>Bacteria</taxon>
        <taxon>Pseudomonadati</taxon>
        <taxon>Pseudomonadota</taxon>
        <taxon>Gammaproteobacteria</taxon>
        <taxon>SAR86 cluster</taxon>
    </lineage>
</organism>
<dbReference type="Gene3D" id="1.10.357.10">
    <property type="entry name" value="Tetracycline Repressor, domain 2"/>
    <property type="match status" value="1"/>
</dbReference>
<protein>
    <submittedName>
        <fullName evidence="3">TetR/AcrR family transcriptional regulator</fullName>
    </submittedName>
</protein>
<comment type="caution">
    <text evidence="3">The sequence shown here is derived from an EMBL/GenBank/DDBJ whole genome shotgun (WGS) entry which is preliminary data.</text>
</comment>
<name>A0A937M2T5_9GAMM</name>
<evidence type="ECO:0000256" key="1">
    <source>
        <dbReference type="ARBA" id="ARBA00023125"/>
    </source>
</evidence>
<dbReference type="SUPFAM" id="SSF46689">
    <property type="entry name" value="Homeodomain-like"/>
    <property type="match status" value="1"/>
</dbReference>